<keyword evidence="1" id="KW-0732">Signal</keyword>
<sequence length="91" mass="10480">MDPLAKNLITLSILFCVLHIVTGRCIAVGLKHTKIEDFVKNLTDWVKTRFDYDLYQYRIGMEDYVNHYQGYPDDTELDNTFMALCIALTGG</sequence>
<accession>A0A2G9U2F5</accession>
<proteinExistence type="predicted"/>
<evidence type="ECO:0000313" key="2">
    <source>
        <dbReference type="EMBL" id="PIO63892.1"/>
    </source>
</evidence>
<name>A0A2G9U2F5_TELCI</name>
<reference evidence="2 3" key="1">
    <citation type="submission" date="2015-09" db="EMBL/GenBank/DDBJ databases">
        <title>Draft genome of the parasitic nematode Teladorsagia circumcincta isolate WARC Sus (inbred).</title>
        <authorList>
            <person name="Mitreva M."/>
        </authorList>
    </citation>
    <scope>NUCLEOTIDE SEQUENCE [LARGE SCALE GENOMIC DNA]</scope>
    <source>
        <strain evidence="2 3">S</strain>
    </source>
</reference>
<feature type="non-terminal residue" evidence="2">
    <location>
        <position position="91"/>
    </location>
</feature>
<gene>
    <name evidence="2" type="ORF">TELCIR_14495</name>
</gene>
<feature type="chain" id="PRO_5013802641" evidence="1">
    <location>
        <begin position="24"/>
        <end position="91"/>
    </location>
</feature>
<evidence type="ECO:0000313" key="3">
    <source>
        <dbReference type="Proteomes" id="UP000230423"/>
    </source>
</evidence>
<dbReference type="Proteomes" id="UP000230423">
    <property type="component" value="Unassembled WGS sequence"/>
</dbReference>
<protein>
    <submittedName>
        <fullName evidence="2">Uncharacterized protein</fullName>
    </submittedName>
</protein>
<keyword evidence="3" id="KW-1185">Reference proteome</keyword>
<evidence type="ECO:0000256" key="1">
    <source>
        <dbReference type="SAM" id="SignalP"/>
    </source>
</evidence>
<dbReference type="AlphaFoldDB" id="A0A2G9U2F5"/>
<dbReference type="EMBL" id="KZ350419">
    <property type="protein sequence ID" value="PIO63892.1"/>
    <property type="molecule type" value="Genomic_DNA"/>
</dbReference>
<organism evidence="2 3">
    <name type="scientific">Teladorsagia circumcincta</name>
    <name type="common">Brown stomach worm</name>
    <name type="synonym">Ostertagia circumcincta</name>
    <dbReference type="NCBI Taxonomy" id="45464"/>
    <lineage>
        <taxon>Eukaryota</taxon>
        <taxon>Metazoa</taxon>
        <taxon>Ecdysozoa</taxon>
        <taxon>Nematoda</taxon>
        <taxon>Chromadorea</taxon>
        <taxon>Rhabditida</taxon>
        <taxon>Rhabditina</taxon>
        <taxon>Rhabditomorpha</taxon>
        <taxon>Strongyloidea</taxon>
        <taxon>Trichostrongylidae</taxon>
        <taxon>Teladorsagia</taxon>
    </lineage>
</organism>
<feature type="signal peptide" evidence="1">
    <location>
        <begin position="1"/>
        <end position="23"/>
    </location>
</feature>